<evidence type="ECO:0000313" key="2">
    <source>
        <dbReference type="Proteomes" id="UP001476950"/>
    </source>
</evidence>
<keyword evidence="2" id="KW-1185">Reference proteome</keyword>
<dbReference type="EMBL" id="JAMPLM010000022">
    <property type="protein sequence ID" value="MEP1060781.1"/>
    <property type="molecule type" value="Genomic_DNA"/>
</dbReference>
<dbReference type="Proteomes" id="UP001476950">
    <property type="component" value="Unassembled WGS sequence"/>
</dbReference>
<protein>
    <submittedName>
        <fullName evidence="1">ChaB family protein</fullName>
    </submittedName>
</protein>
<organism evidence="1 2">
    <name type="scientific">Stenomitos frigidus AS-A4</name>
    <dbReference type="NCBI Taxonomy" id="2933935"/>
    <lineage>
        <taxon>Bacteria</taxon>
        <taxon>Bacillati</taxon>
        <taxon>Cyanobacteriota</taxon>
        <taxon>Cyanophyceae</taxon>
        <taxon>Leptolyngbyales</taxon>
        <taxon>Leptolyngbyaceae</taxon>
        <taxon>Stenomitos</taxon>
    </lineage>
</organism>
<comment type="caution">
    <text evidence="1">The sequence shown here is derived from an EMBL/GenBank/DDBJ whole genome shotgun (WGS) entry which is preliminary data.</text>
</comment>
<dbReference type="InterPro" id="IPR009317">
    <property type="entry name" value="ChaB"/>
</dbReference>
<gene>
    <name evidence="1" type="ORF">NDI38_20325</name>
</gene>
<accession>A0ABV0KP65</accession>
<proteinExistence type="predicted"/>
<name>A0ABV0KP65_9CYAN</name>
<reference evidence="1 2" key="1">
    <citation type="submission" date="2022-04" db="EMBL/GenBank/DDBJ databases">
        <title>Positive selection, recombination, and allopatry shape intraspecific diversity of widespread and dominant cyanobacteria.</title>
        <authorList>
            <person name="Wei J."/>
            <person name="Shu W."/>
            <person name="Hu C."/>
        </authorList>
    </citation>
    <scope>NUCLEOTIDE SEQUENCE [LARGE SCALE GENOMIC DNA]</scope>
    <source>
        <strain evidence="1 2">AS-A4</strain>
    </source>
</reference>
<dbReference type="InterPro" id="IPR037205">
    <property type="entry name" value="ChaB_sf"/>
</dbReference>
<dbReference type="SUPFAM" id="SSF140376">
    <property type="entry name" value="ChaB-like"/>
    <property type="match status" value="1"/>
</dbReference>
<dbReference type="Pfam" id="PF06150">
    <property type="entry name" value="ChaB"/>
    <property type="match status" value="1"/>
</dbReference>
<dbReference type="RefSeq" id="WP_199322130.1">
    <property type="nucleotide sequence ID" value="NZ_JAMPLM010000022.1"/>
</dbReference>
<sequence length="81" mass="8870">MTKKIEDFPQEIQQNLVDGAQQIFVTAFNSAVSDGLSEDAATEVAWNSLKPNYEQDADGKWHFKQASDTGIHNKAITTGGN</sequence>
<dbReference type="Gene3D" id="1.10.1740.70">
    <property type="entry name" value="ChaB"/>
    <property type="match status" value="1"/>
</dbReference>
<evidence type="ECO:0000313" key="1">
    <source>
        <dbReference type="EMBL" id="MEP1060781.1"/>
    </source>
</evidence>